<sequence length="141" mass="16338">MESVENIVVDETDEMLRMDFFEAINTILRNCTNCQQIVYFSATVSPRIRSCIEQYSPKHVYVDCVQEMNATPHLIQHKMACLPEDKDLPTFILALMMNYSEDGRVMIFIDRKSDVTSLVLNINRYAQLNNLTKKHQDFAAP</sequence>
<evidence type="ECO:0000256" key="3">
    <source>
        <dbReference type="ARBA" id="ARBA00022840"/>
    </source>
</evidence>
<dbReference type="PANTHER" id="PTHR24031">
    <property type="entry name" value="RNA HELICASE"/>
    <property type="match status" value="1"/>
</dbReference>
<comment type="domain">
    <text evidence="4">The Q motif is unique to and characteristic of the DEAD box family of RNA helicases and controls ATP binding and hydrolysis.</text>
</comment>
<dbReference type="Gene3D" id="3.40.50.300">
    <property type="entry name" value="P-loop containing nucleotide triphosphate hydrolases"/>
    <property type="match status" value="1"/>
</dbReference>
<dbReference type="GO" id="GO:0005524">
    <property type="term" value="F:ATP binding"/>
    <property type="evidence" value="ECO:0007669"/>
    <property type="project" value="UniProtKB-UniRule"/>
</dbReference>
<comment type="catalytic activity">
    <reaction evidence="4">
        <text>ATP + H2O = ADP + phosphate + H(+)</text>
        <dbReference type="Rhea" id="RHEA:13065"/>
        <dbReference type="ChEBI" id="CHEBI:15377"/>
        <dbReference type="ChEBI" id="CHEBI:15378"/>
        <dbReference type="ChEBI" id="CHEBI:30616"/>
        <dbReference type="ChEBI" id="CHEBI:43474"/>
        <dbReference type="ChEBI" id="CHEBI:456216"/>
        <dbReference type="EC" id="3.6.4.13"/>
    </reaction>
</comment>
<evidence type="ECO:0000256" key="4">
    <source>
        <dbReference type="RuleBase" id="RU365068"/>
    </source>
</evidence>
<dbReference type="EC" id="3.6.4.13" evidence="4"/>
<keyword evidence="4 6" id="KW-0347">Helicase</keyword>
<feature type="domain" description="Helicase ATP-binding" evidence="5">
    <location>
        <begin position="1"/>
        <end position="62"/>
    </location>
</feature>
<dbReference type="InterPro" id="IPR014001">
    <property type="entry name" value="Helicase_ATP-bd"/>
</dbReference>
<keyword evidence="1 4" id="KW-0547">Nucleotide-binding</keyword>
<name>A0A0A9XVL8_LYGHE</name>
<keyword evidence="4" id="KW-0694">RNA-binding</keyword>
<proteinExistence type="inferred from homology"/>
<dbReference type="InterPro" id="IPR027417">
    <property type="entry name" value="P-loop_NTPase"/>
</dbReference>
<dbReference type="GO" id="GO:0003724">
    <property type="term" value="F:RNA helicase activity"/>
    <property type="evidence" value="ECO:0007669"/>
    <property type="project" value="UniProtKB-EC"/>
</dbReference>
<comment type="function">
    <text evidence="4">RNA helicase.</text>
</comment>
<reference evidence="6" key="2">
    <citation type="submission" date="2014-07" db="EMBL/GenBank/DDBJ databases">
        <authorList>
            <person name="Hull J."/>
        </authorList>
    </citation>
    <scope>NUCLEOTIDE SEQUENCE</scope>
</reference>
<keyword evidence="2 4" id="KW-0378">Hydrolase</keyword>
<evidence type="ECO:0000313" key="6">
    <source>
        <dbReference type="EMBL" id="JAG23954.1"/>
    </source>
</evidence>
<keyword evidence="3 4" id="KW-0067">ATP-binding</keyword>
<reference evidence="6" key="1">
    <citation type="journal article" date="2014" name="PLoS ONE">
        <title>Transcriptome-Based Identification of ABC Transporters in the Western Tarnished Plant Bug Lygus hesperus.</title>
        <authorList>
            <person name="Hull J.J."/>
            <person name="Chaney K."/>
            <person name="Geib S.M."/>
            <person name="Fabrick J.A."/>
            <person name="Brent C.S."/>
            <person name="Walsh D."/>
            <person name="Lavine L.C."/>
        </authorList>
    </citation>
    <scope>NUCLEOTIDE SEQUENCE</scope>
</reference>
<organism evidence="6">
    <name type="scientific">Lygus hesperus</name>
    <name type="common">Western plant bug</name>
    <dbReference type="NCBI Taxonomy" id="30085"/>
    <lineage>
        <taxon>Eukaryota</taxon>
        <taxon>Metazoa</taxon>
        <taxon>Ecdysozoa</taxon>
        <taxon>Arthropoda</taxon>
        <taxon>Hexapoda</taxon>
        <taxon>Insecta</taxon>
        <taxon>Pterygota</taxon>
        <taxon>Neoptera</taxon>
        <taxon>Paraneoptera</taxon>
        <taxon>Hemiptera</taxon>
        <taxon>Heteroptera</taxon>
        <taxon>Panheteroptera</taxon>
        <taxon>Cimicomorpha</taxon>
        <taxon>Miridae</taxon>
        <taxon>Mirini</taxon>
        <taxon>Lygus</taxon>
    </lineage>
</organism>
<dbReference type="GO" id="GO:0016787">
    <property type="term" value="F:hydrolase activity"/>
    <property type="evidence" value="ECO:0007669"/>
    <property type="project" value="UniProtKB-KW"/>
</dbReference>
<evidence type="ECO:0000259" key="5">
    <source>
        <dbReference type="PROSITE" id="PS51192"/>
    </source>
</evidence>
<evidence type="ECO:0000256" key="1">
    <source>
        <dbReference type="ARBA" id="ARBA00022741"/>
    </source>
</evidence>
<dbReference type="PROSITE" id="PS51192">
    <property type="entry name" value="HELICASE_ATP_BIND_1"/>
    <property type="match status" value="1"/>
</dbReference>
<accession>A0A0A9XVL8</accession>
<protein>
    <recommendedName>
        <fullName evidence="4">ATP-dependent RNA helicase</fullName>
        <ecNumber evidence="4">3.6.4.13</ecNumber>
    </recommendedName>
</protein>
<dbReference type="InterPro" id="IPR011545">
    <property type="entry name" value="DEAD/DEAH_box_helicase_dom"/>
</dbReference>
<comment type="similarity">
    <text evidence="4">Belongs to the DEAD box helicase family.</text>
</comment>
<gene>
    <name evidence="6" type="primary">cshA_2</name>
    <name evidence="6" type="ORF">CM83_100952</name>
</gene>
<evidence type="ECO:0000256" key="2">
    <source>
        <dbReference type="ARBA" id="ARBA00022801"/>
    </source>
</evidence>
<dbReference type="GO" id="GO:0003723">
    <property type="term" value="F:RNA binding"/>
    <property type="evidence" value="ECO:0007669"/>
    <property type="project" value="UniProtKB-UniRule"/>
</dbReference>
<dbReference type="EMBL" id="GBHO01019650">
    <property type="protein sequence ID" value="JAG23954.1"/>
    <property type="molecule type" value="Transcribed_RNA"/>
</dbReference>
<dbReference type="Pfam" id="PF00270">
    <property type="entry name" value="DEAD"/>
    <property type="match status" value="1"/>
</dbReference>
<dbReference type="SUPFAM" id="SSF52540">
    <property type="entry name" value="P-loop containing nucleoside triphosphate hydrolases"/>
    <property type="match status" value="1"/>
</dbReference>
<dbReference type="AlphaFoldDB" id="A0A0A9XVL8"/>